<dbReference type="Pfam" id="PF16350">
    <property type="entry name" value="FAO_M"/>
    <property type="match status" value="1"/>
</dbReference>
<dbReference type="InterPro" id="IPR006076">
    <property type="entry name" value="FAD-dep_OxRdtase"/>
</dbReference>
<dbReference type="Gene3D" id="2.40.30.110">
    <property type="entry name" value="Aminomethyltransferase beta-barrel domains"/>
    <property type="match status" value="1"/>
</dbReference>
<dbReference type="OrthoDB" id="9804379at2"/>
<dbReference type="SUPFAM" id="SSF103025">
    <property type="entry name" value="Folate-binding domain"/>
    <property type="match status" value="1"/>
</dbReference>
<dbReference type="SUPFAM" id="SSF101790">
    <property type="entry name" value="Aminomethyltransferase beta-barrel domain"/>
    <property type="match status" value="1"/>
</dbReference>
<dbReference type="Pfam" id="PF01266">
    <property type="entry name" value="DAO"/>
    <property type="match status" value="1"/>
</dbReference>
<dbReference type="SUPFAM" id="SSF54373">
    <property type="entry name" value="FAD-linked reductases, C-terminal domain"/>
    <property type="match status" value="1"/>
</dbReference>
<dbReference type="EMBL" id="FNCE01000001">
    <property type="protein sequence ID" value="SDF43689.1"/>
    <property type="molecule type" value="Genomic_DNA"/>
</dbReference>
<name>A0A1G7L3V8_9PROT</name>
<evidence type="ECO:0000259" key="5">
    <source>
        <dbReference type="Pfam" id="PF01571"/>
    </source>
</evidence>
<feature type="domain" description="GCVT N-terminal" evidence="5">
    <location>
        <begin position="428"/>
        <end position="703"/>
    </location>
</feature>
<dbReference type="Pfam" id="PF01571">
    <property type="entry name" value="GCV_T"/>
    <property type="match status" value="1"/>
</dbReference>
<feature type="domain" description="Aminomethyltransferase C-terminal" evidence="6">
    <location>
        <begin position="722"/>
        <end position="803"/>
    </location>
</feature>
<dbReference type="Pfam" id="PF08669">
    <property type="entry name" value="GCV_T_C"/>
    <property type="match status" value="1"/>
</dbReference>
<evidence type="ECO:0000256" key="3">
    <source>
        <dbReference type="SAM" id="MobiDB-lite"/>
    </source>
</evidence>
<feature type="domain" description="FAD dependent oxidoreductase central" evidence="7">
    <location>
        <begin position="371"/>
        <end position="424"/>
    </location>
</feature>
<evidence type="ECO:0000313" key="9">
    <source>
        <dbReference type="Proteomes" id="UP000199415"/>
    </source>
</evidence>
<dbReference type="Gene3D" id="3.30.1360.120">
    <property type="entry name" value="Probable tRNA modification gtpase trme, domain 1"/>
    <property type="match status" value="1"/>
</dbReference>
<dbReference type="PANTHER" id="PTHR43757">
    <property type="entry name" value="AMINOMETHYLTRANSFERASE"/>
    <property type="match status" value="1"/>
</dbReference>
<dbReference type="Gene3D" id="3.50.50.60">
    <property type="entry name" value="FAD/NAD(P)-binding domain"/>
    <property type="match status" value="1"/>
</dbReference>
<proteinExistence type="inferred from homology"/>
<organism evidence="8 9">
    <name type="scientific">Limimonas halophila</name>
    <dbReference type="NCBI Taxonomy" id="1082479"/>
    <lineage>
        <taxon>Bacteria</taxon>
        <taxon>Pseudomonadati</taxon>
        <taxon>Pseudomonadota</taxon>
        <taxon>Alphaproteobacteria</taxon>
        <taxon>Rhodospirillales</taxon>
        <taxon>Rhodovibrionaceae</taxon>
        <taxon>Limimonas</taxon>
    </lineage>
</organism>
<evidence type="ECO:0000259" key="4">
    <source>
        <dbReference type="Pfam" id="PF01266"/>
    </source>
</evidence>
<dbReference type="InterPro" id="IPR028896">
    <property type="entry name" value="GcvT/YgfZ/DmdA"/>
</dbReference>
<dbReference type="AlphaFoldDB" id="A0A1G7L3V8"/>
<evidence type="ECO:0000259" key="7">
    <source>
        <dbReference type="Pfam" id="PF16350"/>
    </source>
</evidence>
<dbReference type="GO" id="GO:0016491">
    <property type="term" value="F:oxidoreductase activity"/>
    <property type="evidence" value="ECO:0007669"/>
    <property type="project" value="UniProtKB-KW"/>
</dbReference>
<evidence type="ECO:0000256" key="1">
    <source>
        <dbReference type="ARBA" id="ARBA00008609"/>
    </source>
</evidence>
<dbReference type="InterPro" id="IPR006222">
    <property type="entry name" value="GCVT_N"/>
</dbReference>
<dbReference type="InterPro" id="IPR029043">
    <property type="entry name" value="GcvT/YgfZ_C"/>
</dbReference>
<accession>A0A1G7L3V8</accession>
<dbReference type="RefSeq" id="WP_090018157.1">
    <property type="nucleotide sequence ID" value="NZ_FNCE01000001.1"/>
</dbReference>
<dbReference type="InterPro" id="IPR036188">
    <property type="entry name" value="FAD/NAD-bd_sf"/>
</dbReference>
<dbReference type="InterPro" id="IPR027266">
    <property type="entry name" value="TrmE/GcvT-like"/>
</dbReference>
<dbReference type="Proteomes" id="UP000199415">
    <property type="component" value="Unassembled WGS sequence"/>
</dbReference>
<dbReference type="InterPro" id="IPR032503">
    <property type="entry name" value="FAO_M"/>
</dbReference>
<feature type="domain" description="FAD dependent oxidoreductase" evidence="4">
    <location>
        <begin position="6"/>
        <end position="368"/>
    </location>
</feature>
<keyword evidence="2" id="KW-0560">Oxidoreductase</keyword>
<dbReference type="Gene3D" id="3.30.70.1400">
    <property type="entry name" value="Aminomethyltransferase beta-barrel domains"/>
    <property type="match status" value="1"/>
</dbReference>
<reference evidence="8 9" key="1">
    <citation type="submission" date="2016-10" db="EMBL/GenBank/DDBJ databases">
        <authorList>
            <person name="de Groot N.N."/>
        </authorList>
    </citation>
    <scope>NUCLEOTIDE SEQUENCE [LARGE SCALE GENOMIC DNA]</scope>
    <source>
        <strain evidence="8 9">DSM 25584</strain>
    </source>
</reference>
<keyword evidence="9" id="KW-1185">Reference proteome</keyword>
<feature type="region of interest" description="Disordered" evidence="3">
    <location>
        <begin position="791"/>
        <end position="811"/>
    </location>
</feature>
<evidence type="ECO:0000259" key="6">
    <source>
        <dbReference type="Pfam" id="PF08669"/>
    </source>
</evidence>
<dbReference type="Gene3D" id="3.30.9.10">
    <property type="entry name" value="D-Amino Acid Oxidase, subunit A, domain 2"/>
    <property type="match status" value="1"/>
</dbReference>
<dbReference type="STRING" id="1082479.SAMN05216241_10191"/>
<dbReference type="InterPro" id="IPR013977">
    <property type="entry name" value="GcvT_C"/>
</dbReference>
<sequence>MQTHADVVVIGGGVVGCSVLYHLAKAGWTNPVLIEKSELTAGSTWHAAGGMHTLNGNTNVATLQKYTIDLYRQLEEESGQSCGIHITGGVMLAADRERMDFLRQLHAKGRYLGMDTELLDAAEAARRFPLMDPQHFVGALYDPLDGHVSPADVTHAYAKAARTNGATIHRHTSVDAMHQKPDGTWRLETSAGPIECEHVVNAAGLWAREMGRMAGVELPVQAMEHMYVITDDMPEVAEINESTGEEVLHAIDFSGEIYMRQERGGMLMGTYEKNPKAWAPHSTPWDFEHELLAPDFERITPSLEKGFEHFPALQNAGLKQVINGPFTFAPDGNPLVGPVRGLTNYWVACGVMAGFSQGGGVGLALANWMTHGDPGFDIWGMDVARFGDWCRPAYTREKVRETYARRFSLTYPNEELPAGRPLKTTPVYEKLKRRNAVFGAAYGMEQALWFAPEGETPEETPTFRRSNAFAPVGAECRAVRESVGLIEVSGFAKYEITGPEAAPWLDHLLAGKLPREGRLTLCPMLNPAGTLKGDFTLARLGPEHFVIFGAGAAQDHHMRWFRAQQPAGGGVEITSHGLDWVGLSLAGPRARAVLQSVTDADVSNDAFRFLGIQAMDLGMIPALVGRVSFTGELGYEIWVKPEYQNALFDLLMEAGAAHGLRLFGGRALNSLRLEKSFGSWATEYRPVYGPAEAGMSPFVALSKGDFIGREGARREQAEGPKRQLITLTVDADGADPGGDEPITHDGTVVGWVTSGGYAHTAGTAVALGYVAADHAGDTRDGAYSVEILGEQRPATLQPKPLVDPEGTRLRS</sequence>
<comment type="similarity">
    <text evidence="1">Belongs to the GcvT family.</text>
</comment>
<dbReference type="PANTHER" id="PTHR43757:SF2">
    <property type="entry name" value="AMINOMETHYLTRANSFERASE, MITOCHONDRIAL"/>
    <property type="match status" value="1"/>
</dbReference>
<dbReference type="SUPFAM" id="SSF51905">
    <property type="entry name" value="FAD/NAD(P)-binding domain"/>
    <property type="match status" value="1"/>
</dbReference>
<protein>
    <submittedName>
        <fullName evidence="8">Dimethylglycine dehydrogenase</fullName>
    </submittedName>
</protein>
<evidence type="ECO:0000256" key="2">
    <source>
        <dbReference type="ARBA" id="ARBA00023002"/>
    </source>
</evidence>
<evidence type="ECO:0000313" key="8">
    <source>
        <dbReference type="EMBL" id="SDF43689.1"/>
    </source>
</evidence>
<gene>
    <name evidence="8" type="ORF">SAMN05216241_10191</name>
</gene>